<dbReference type="Gene3D" id="6.10.340.10">
    <property type="match status" value="1"/>
</dbReference>
<dbReference type="Pfam" id="PF00672">
    <property type="entry name" value="HAMP"/>
    <property type="match status" value="1"/>
</dbReference>
<evidence type="ECO:0000256" key="4">
    <source>
        <dbReference type="SAM" id="MobiDB-lite"/>
    </source>
</evidence>
<keyword evidence="5" id="KW-0812">Transmembrane</keyword>
<keyword evidence="5" id="KW-1133">Transmembrane helix</keyword>
<proteinExistence type="inferred from homology"/>
<sequence>MKTLFQFKTIKAKMIFAFSIIVIILLGFSTFNYLAVKQMNDESEGIISKELPILIADEKLTNSMANRIAAARGYVLFEDESYKDLFDDYTKKSNEQIKTLEEAGGMKEEFIATNKKADDWTNYIQKEVFSVAQRGSKEEAITNLKNATLEAREIMASYNELAIGREESIVSKGNKVLKNGDRTLMLSVIVSVAAVVISIIVALVTAALISKPIIQLMEWMKQIASGDLSREPLQVKTKDEVGSLVAATNEMNLNVRGLLSEINEVSGTLTSQSEELTQSANEVSSGSQQISSTMSELASGSETQASNATDLATLMVSFAETVNDANENGAQIEKASSNVLTMTGEGSLLMESSNRQMAKINEIVQEAVGKVQGLDERSKQISSIVSVIKDIANQTNLLALNAAIEAARAGEQGKGFAVVADEVRKLAEQVSDSVSDITGIVEGIQEESSEVSTSLQVAFSEVEAGTDQIETTMETFNGIKEAVNEMVNNLQVVSESLNNISDNSQKMSESINDMAAISEESAAGVEQTSASTQQISSSMEEVTNSSNDLANLAENLNELIRKFKI</sequence>
<dbReference type="Proteomes" id="UP001595817">
    <property type="component" value="Unassembled WGS sequence"/>
</dbReference>
<evidence type="ECO:0000313" key="8">
    <source>
        <dbReference type="EMBL" id="MFC4410600.1"/>
    </source>
</evidence>
<feature type="domain" description="HAMP" evidence="7">
    <location>
        <begin position="207"/>
        <end position="260"/>
    </location>
</feature>
<dbReference type="CDD" id="cd11386">
    <property type="entry name" value="MCP_signal"/>
    <property type="match status" value="1"/>
</dbReference>
<keyword evidence="5" id="KW-0472">Membrane</keyword>
<gene>
    <name evidence="8" type="ORF">ACFOZY_09265</name>
</gene>
<dbReference type="PANTHER" id="PTHR32089:SF114">
    <property type="entry name" value="METHYL-ACCEPTING CHEMOTAXIS PROTEIN MCPB"/>
    <property type="match status" value="1"/>
</dbReference>
<dbReference type="PROSITE" id="PS50885">
    <property type="entry name" value="HAMP"/>
    <property type="match status" value="1"/>
</dbReference>
<feature type="compositionally biased region" description="Low complexity" evidence="4">
    <location>
        <begin position="284"/>
        <end position="295"/>
    </location>
</feature>
<name>A0ABV8X8Y6_9LACT</name>
<evidence type="ECO:0000256" key="3">
    <source>
        <dbReference type="PROSITE-ProRule" id="PRU00284"/>
    </source>
</evidence>
<comment type="similarity">
    <text evidence="2">Belongs to the methyl-accepting chemotaxis (MCP) protein family.</text>
</comment>
<feature type="transmembrane region" description="Helical" evidence="5">
    <location>
        <begin position="184"/>
        <end position="209"/>
    </location>
</feature>
<protein>
    <submittedName>
        <fullName evidence="8">Methyl-accepting chemotaxis protein</fullName>
    </submittedName>
</protein>
<dbReference type="SMART" id="SM00283">
    <property type="entry name" value="MA"/>
    <property type="match status" value="1"/>
</dbReference>
<dbReference type="PANTHER" id="PTHR32089">
    <property type="entry name" value="METHYL-ACCEPTING CHEMOTAXIS PROTEIN MCPB"/>
    <property type="match status" value="1"/>
</dbReference>
<dbReference type="SUPFAM" id="SSF58104">
    <property type="entry name" value="Methyl-accepting chemotaxis protein (MCP) signaling domain"/>
    <property type="match status" value="1"/>
</dbReference>
<dbReference type="EMBL" id="JBHSEC010000019">
    <property type="protein sequence ID" value="MFC4410600.1"/>
    <property type="molecule type" value="Genomic_DNA"/>
</dbReference>
<evidence type="ECO:0000259" key="6">
    <source>
        <dbReference type="PROSITE" id="PS50111"/>
    </source>
</evidence>
<evidence type="ECO:0000256" key="1">
    <source>
        <dbReference type="ARBA" id="ARBA00023224"/>
    </source>
</evidence>
<feature type="domain" description="Methyl-accepting transducer" evidence="6">
    <location>
        <begin position="279"/>
        <end position="536"/>
    </location>
</feature>
<feature type="transmembrane region" description="Helical" evidence="5">
    <location>
        <begin position="12"/>
        <end position="35"/>
    </location>
</feature>
<dbReference type="CDD" id="cd06225">
    <property type="entry name" value="HAMP"/>
    <property type="match status" value="1"/>
</dbReference>
<dbReference type="InterPro" id="IPR004089">
    <property type="entry name" value="MCPsignal_dom"/>
</dbReference>
<dbReference type="InterPro" id="IPR003660">
    <property type="entry name" value="HAMP_dom"/>
</dbReference>
<evidence type="ECO:0000259" key="7">
    <source>
        <dbReference type="PROSITE" id="PS50885"/>
    </source>
</evidence>
<evidence type="ECO:0000313" key="9">
    <source>
        <dbReference type="Proteomes" id="UP001595817"/>
    </source>
</evidence>
<dbReference type="PROSITE" id="PS50111">
    <property type="entry name" value="CHEMOTAXIS_TRANSDUC_2"/>
    <property type="match status" value="1"/>
</dbReference>
<dbReference type="Pfam" id="PF00015">
    <property type="entry name" value="MCPsignal"/>
    <property type="match status" value="1"/>
</dbReference>
<dbReference type="Gene3D" id="1.10.287.950">
    <property type="entry name" value="Methyl-accepting chemotaxis protein"/>
    <property type="match status" value="1"/>
</dbReference>
<feature type="region of interest" description="Disordered" evidence="4">
    <location>
        <begin position="275"/>
        <end position="304"/>
    </location>
</feature>
<dbReference type="RefSeq" id="WP_378154622.1">
    <property type="nucleotide sequence ID" value="NZ_JBHSEC010000019.1"/>
</dbReference>
<reference evidence="9" key="1">
    <citation type="journal article" date="2019" name="Int. J. Syst. Evol. Microbiol.">
        <title>The Global Catalogue of Microorganisms (GCM) 10K type strain sequencing project: providing services to taxonomists for standard genome sequencing and annotation.</title>
        <authorList>
            <consortium name="The Broad Institute Genomics Platform"/>
            <consortium name="The Broad Institute Genome Sequencing Center for Infectious Disease"/>
            <person name="Wu L."/>
            <person name="Ma J."/>
        </authorList>
    </citation>
    <scope>NUCLEOTIDE SEQUENCE [LARGE SCALE GENOMIC DNA]</scope>
    <source>
        <strain evidence="9">CCUG 59778</strain>
    </source>
</reference>
<evidence type="ECO:0000256" key="5">
    <source>
        <dbReference type="SAM" id="Phobius"/>
    </source>
</evidence>
<keyword evidence="1 3" id="KW-0807">Transducer</keyword>
<keyword evidence="9" id="KW-1185">Reference proteome</keyword>
<evidence type="ECO:0000256" key="2">
    <source>
        <dbReference type="ARBA" id="ARBA00029447"/>
    </source>
</evidence>
<accession>A0ABV8X8Y6</accession>
<organism evidence="8 9">
    <name type="scientific">Chungangia koreensis</name>
    <dbReference type="NCBI Taxonomy" id="752657"/>
    <lineage>
        <taxon>Bacteria</taxon>
        <taxon>Bacillati</taxon>
        <taxon>Bacillota</taxon>
        <taxon>Bacilli</taxon>
        <taxon>Lactobacillales</taxon>
        <taxon>Chungangia</taxon>
    </lineage>
</organism>
<comment type="caution">
    <text evidence="8">The sequence shown here is derived from an EMBL/GenBank/DDBJ whole genome shotgun (WGS) entry which is preliminary data.</text>
</comment>